<dbReference type="Proteomes" id="UP000322139">
    <property type="component" value="Unassembled WGS sequence"/>
</dbReference>
<dbReference type="GO" id="GO:0055085">
    <property type="term" value="P:transmembrane transport"/>
    <property type="evidence" value="ECO:0007669"/>
    <property type="project" value="InterPro"/>
</dbReference>
<reference evidence="9 10" key="1">
    <citation type="submission" date="2019-08" db="EMBL/GenBank/DDBJ databases">
        <title>Bacillus genomes from the desert of Cuatro Cienegas, Coahuila.</title>
        <authorList>
            <person name="Olmedo-Alvarez G."/>
        </authorList>
    </citation>
    <scope>NUCLEOTIDE SEQUENCE [LARGE SCALE GENOMIC DNA]</scope>
    <source>
        <strain evidence="9 10">CH446_14T</strain>
    </source>
</reference>
<sequence>MLQYTIRRLIGMIPIIFLISIVVFTLAKLMPGDALSGKIDPLNSDPEYIEEMREKMGLNDPIHTQYFRWIGGVVQGDFGDSFIHKRDVMELIGDRLPNTVFLGFTSLMITYILAFMMGRFSGRFAYSPGDYLISGINYLALAIPSFVAALVAIYVFSFQLGWVPATGSIGSGIEPGSFEYYLSKIKHTILPALVLGTMATAGYTQFLRNDMIESSRKDYVRTARAKGTKESAIYNKHILRNSVIPIITLLGFDIAGLFGGAIITETIFTYPGIGYLFVESVNSRDYSVMMAITMMLTILTLIGNLVADILYGIVDPRIRLS</sequence>
<evidence type="ECO:0000256" key="4">
    <source>
        <dbReference type="ARBA" id="ARBA00022692"/>
    </source>
</evidence>
<evidence type="ECO:0000313" key="9">
    <source>
        <dbReference type="EMBL" id="TYS46223.1"/>
    </source>
</evidence>
<dbReference type="Pfam" id="PF00528">
    <property type="entry name" value="BPD_transp_1"/>
    <property type="match status" value="1"/>
</dbReference>
<comment type="subcellular location">
    <subcellularLocation>
        <location evidence="1 7">Cell membrane</location>
        <topology evidence="1 7">Multi-pass membrane protein</topology>
    </subcellularLocation>
</comment>
<dbReference type="AlphaFoldDB" id="A0A5D4R4B3"/>
<dbReference type="CDD" id="cd06261">
    <property type="entry name" value="TM_PBP2"/>
    <property type="match status" value="1"/>
</dbReference>
<keyword evidence="5 7" id="KW-1133">Transmembrane helix</keyword>
<dbReference type="RefSeq" id="WP_148975809.1">
    <property type="nucleotide sequence ID" value="NZ_JBNIKT010000002.1"/>
</dbReference>
<dbReference type="EMBL" id="VTER01000008">
    <property type="protein sequence ID" value="TYS46223.1"/>
    <property type="molecule type" value="Genomic_DNA"/>
</dbReference>
<dbReference type="SUPFAM" id="SSF161098">
    <property type="entry name" value="MetI-like"/>
    <property type="match status" value="1"/>
</dbReference>
<keyword evidence="4 7" id="KW-0812">Transmembrane</keyword>
<feature type="transmembrane region" description="Helical" evidence="7">
    <location>
        <begin position="288"/>
        <end position="314"/>
    </location>
</feature>
<evidence type="ECO:0000256" key="3">
    <source>
        <dbReference type="ARBA" id="ARBA00022475"/>
    </source>
</evidence>
<evidence type="ECO:0000256" key="7">
    <source>
        <dbReference type="RuleBase" id="RU363032"/>
    </source>
</evidence>
<evidence type="ECO:0000256" key="5">
    <source>
        <dbReference type="ARBA" id="ARBA00022989"/>
    </source>
</evidence>
<keyword evidence="3" id="KW-1003">Cell membrane</keyword>
<dbReference type="Pfam" id="PF19300">
    <property type="entry name" value="BPD_transp_1_N"/>
    <property type="match status" value="1"/>
</dbReference>
<comment type="similarity">
    <text evidence="7">Belongs to the binding-protein-dependent transport system permease family.</text>
</comment>
<dbReference type="NCBIfam" id="NF045472">
    <property type="entry name" value="Opp4B"/>
    <property type="match status" value="1"/>
</dbReference>
<evidence type="ECO:0000256" key="6">
    <source>
        <dbReference type="ARBA" id="ARBA00023136"/>
    </source>
</evidence>
<comment type="caution">
    <text evidence="9">The sequence shown here is derived from an EMBL/GenBank/DDBJ whole genome shotgun (WGS) entry which is preliminary data.</text>
</comment>
<dbReference type="Gene3D" id="1.10.3720.10">
    <property type="entry name" value="MetI-like"/>
    <property type="match status" value="1"/>
</dbReference>
<keyword evidence="2 7" id="KW-0813">Transport</keyword>
<proteinExistence type="inferred from homology"/>
<evidence type="ECO:0000313" key="10">
    <source>
        <dbReference type="Proteomes" id="UP000322139"/>
    </source>
</evidence>
<feature type="transmembrane region" description="Helical" evidence="7">
    <location>
        <begin position="188"/>
        <end position="207"/>
    </location>
</feature>
<dbReference type="PANTHER" id="PTHR30465">
    <property type="entry name" value="INNER MEMBRANE ABC TRANSPORTER"/>
    <property type="match status" value="1"/>
</dbReference>
<protein>
    <submittedName>
        <fullName evidence="9">ABC transporter permease</fullName>
    </submittedName>
</protein>
<dbReference type="PANTHER" id="PTHR30465:SF0">
    <property type="entry name" value="OLIGOPEPTIDE TRANSPORT SYSTEM PERMEASE PROTEIN APPB"/>
    <property type="match status" value="1"/>
</dbReference>
<feature type="transmembrane region" description="Helical" evidence="7">
    <location>
        <begin position="9"/>
        <end position="27"/>
    </location>
</feature>
<evidence type="ECO:0000256" key="2">
    <source>
        <dbReference type="ARBA" id="ARBA00022448"/>
    </source>
</evidence>
<name>A0A5D4R4B3_9BACI</name>
<keyword evidence="6 7" id="KW-0472">Membrane</keyword>
<organism evidence="9 10">
    <name type="scientific">Bacillus infantis</name>
    <dbReference type="NCBI Taxonomy" id="324767"/>
    <lineage>
        <taxon>Bacteria</taxon>
        <taxon>Bacillati</taxon>
        <taxon>Bacillota</taxon>
        <taxon>Bacilli</taxon>
        <taxon>Bacillales</taxon>
        <taxon>Bacillaceae</taxon>
        <taxon>Bacillus</taxon>
    </lineage>
</organism>
<dbReference type="InterPro" id="IPR035906">
    <property type="entry name" value="MetI-like_sf"/>
</dbReference>
<feature type="domain" description="ABC transmembrane type-1" evidence="8">
    <location>
        <begin position="96"/>
        <end position="307"/>
    </location>
</feature>
<dbReference type="PROSITE" id="PS50928">
    <property type="entry name" value="ABC_TM1"/>
    <property type="match status" value="1"/>
</dbReference>
<feature type="transmembrane region" description="Helical" evidence="7">
    <location>
        <begin position="243"/>
        <end position="268"/>
    </location>
</feature>
<dbReference type="GO" id="GO:0005886">
    <property type="term" value="C:plasma membrane"/>
    <property type="evidence" value="ECO:0007669"/>
    <property type="project" value="UniProtKB-SubCell"/>
</dbReference>
<dbReference type="InterPro" id="IPR000515">
    <property type="entry name" value="MetI-like"/>
</dbReference>
<accession>A0A5D4R4B3</accession>
<dbReference type="InterPro" id="IPR045621">
    <property type="entry name" value="BPD_transp_1_N"/>
</dbReference>
<feature type="transmembrane region" description="Helical" evidence="7">
    <location>
        <begin position="99"/>
        <end position="117"/>
    </location>
</feature>
<feature type="transmembrane region" description="Helical" evidence="7">
    <location>
        <begin position="138"/>
        <end position="156"/>
    </location>
</feature>
<gene>
    <name evidence="9" type="ORF">FZD51_16725</name>
</gene>
<evidence type="ECO:0000256" key="1">
    <source>
        <dbReference type="ARBA" id="ARBA00004651"/>
    </source>
</evidence>
<evidence type="ECO:0000259" key="8">
    <source>
        <dbReference type="PROSITE" id="PS50928"/>
    </source>
</evidence>